<evidence type="ECO:0000256" key="3">
    <source>
        <dbReference type="ARBA" id="ARBA00014701"/>
    </source>
</evidence>
<sequence length="324" mass="34918">MERNLIFSIDLGGTAIKLAIIDKNGNLIDLWQIPTNIAEKGKHIIDEIYEEFEKVLKRLQVNKEEFLGVGMGAPGPILSNGVMKRATNIGWENYPLKEKLENRFQLPAFVQNDANCAALGEMWQGAGKNLENLVCVTLGTGVGGGVIANGEIVSGTTGGGGEIGHITVQHENGSYCNCGKYGCIETIASATGIVRLAMEKIENAKEDNALTRLFEKNGAISSEDVFKLAEKQDPICLDIVDEVTFYLGQVLGNLSAVLNPDAFIIGGGVSNAGDTLLNPLKKYYEQFAFPATRNDTKIMRATLGNKAGVYGAAYLVNKNISEIN</sequence>
<gene>
    <name evidence="9" type="ORF">GW534_09090</name>
</gene>
<dbReference type="PANTHER" id="PTHR18964:SF149">
    <property type="entry name" value="BIFUNCTIONAL UDP-N-ACETYLGLUCOSAMINE 2-EPIMERASE_N-ACETYLMANNOSAMINE KINASE"/>
    <property type="match status" value="1"/>
</dbReference>
<dbReference type="GO" id="GO:0004340">
    <property type="term" value="F:glucokinase activity"/>
    <property type="evidence" value="ECO:0007669"/>
    <property type="project" value="UniProtKB-EC"/>
</dbReference>
<dbReference type="Gene3D" id="3.30.420.40">
    <property type="match status" value="2"/>
</dbReference>
<protein>
    <recommendedName>
        <fullName evidence="3">Glucokinase</fullName>
        <ecNumber evidence="2">2.7.1.2</ecNumber>
    </recommendedName>
    <alternativeName>
        <fullName evidence="8">Glucose kinase</fullName>
    </alternativeName>
</protein>
<comment type="similarity">
    <text evidence="1">Belongs to the ROK (NagC/XylR) family.</text>
</comment>
<keyword evidence="6" id="KW-0418">Kinase</keyword>
<name>A0ABX0A371_9BACI</name>
<accession>A0ABX0A371</accession>
<keyword evidence="10" id="KW-1185">Reference proteome</keyword>
<dbReference type="InterPro" id="IPR004654">
    <property type="entry name" value="ROK_glcA"/>
</dbReference>
<dbReference type="InterPro" id="IPR000600">
    <property type="entry name" value="ROK"/>
</dbReference>
<dbReference type="SUPFAM" id="SSF53067">
    <property type="entry name" value="Actin-like ATPase domain"/>
    <property type="match status" value="1"/>
</dbReference>
<evidence type="ECO:0000256" key="4">
    <source>
        <dbReference type="ARBA" id="ARBA00022679"/>
    </source>
</evidence>
<keyword evidence="4 9" id="KW-0808">Transferase</keyword>
<dbReference type="NCBIfam" id="TIGR00744">
    <property type="entry name" value="ROK_glcA_fam"/>
    <property type="match status" value="1"/>
</dbReference>
<evidence type="ECO:0000256" key="1">
    <source>
        <dbReference type="ARBA" id="ARBA00006479"/>
    </source>
</evidence>
<dbReference type="PROSITE" id="PS01125">
    <property type="entry name" value="ROK"/>
    <property type="match status" value="1"/>
</dbReference>
<evidence type="ECO:0000256" key="6">
    <source>
        <dbReference type="ARBA" id="ARBA00022777"/>
    </source>
</evidence>
<dbReference type="PANTHER" id="PTHR18964">
    <property type="entry name" value="ROK (REPRESSOR, ORF, KINASE) FAMILY"/>
    <property type="match status" value="1"/>
</dbReference>
<evidence type="ECO:0000313" key="10">
    <source>
        <dbReference type="Proteomes" id="UP000743899"/>
    </source>
</evidence>
<dbReference type="RefSeq" id="WP_161920715.1">
    <property type="nucleotide sequence ID" value="NZ_JAACYS010000037.1"/>
</dbReference>
<reference evidence="9 10" key="1">
    <citation type="submission" date="2020-01" db="EMBL/GenBank/DDBJ databases">
        <title>A novel Bacillus sp. from Pasinler.</title>
        <authorList>
            <person name="Adiguzel A."/>
            <person name="Ay H."/>
            <person name="Baltaci M.O."/>
        </authorList>
    </citation>
    <scope>NUCLEOTIDE SEQUENCE [LARGE SCALE GENOMIC DNA]</scope>
    <source>
        <strain evidence="9 10">P1</strain>
    </source>
</reference>
<dbReference type="InterPro" id="IPR043129">
    <property type="entry name" value="ATPase_NBD"/>
</dbReference>
<evidence type="ECO:0000256" key="2">
    <source>
        <dbReference type="ARBA" id="ARBA00012323"/>
    </source>
</evidence>
<organism evidence="9 10">
    <name type="scientific">Pallidibacillus pasinlerensis</name>
    <dbReference type="NCBI Taxonomy" id="2703818"/>
    <lineage>
        <taxon>Bacteria</taxon>
        <taxon>Bacillati</taxon>
        <taxon>Bacillota</taxon>
        <taxon>Bacilli</taxon>
        <taxon>Bacillales</taxon>
        <taxon>Bacillaceae</taxon>
        <taxon>Pallidibacillus</taxon>
    </lineage>
</organism>
<dbReference type="Pfam" id="PF00480">
    <property type="entry name" value="ROK"/>
    <property type="match status" value="1"/>
</dbReference>
<keyword evidence="7" id="KW-0067">ATP-binding</keyword>
<evidence type="ECO:0000256" key="8">
    <source>
        <dbReference type="ARBA" id="ARBA00032386"/>
    </source>
</evidence>
<dbReference type="EC" id="2.7.1.2" evidence="2"/>
<proteinExistence type="inferred from homology"/>
<dbReference type="InterPro" id="IPR049874">
    <property type="entry name" value="ROK_cs"/>
</dbReference>
<evidence type="ECO:0000256" key="5">
    <source>
        <dbReference type="ARBA" id="ARBA00022741"/>
    </source>
</evidence>
<comment type="caution">
    <text evidence="9">The sequence shown here is derived from an EMBL/GenBank/DDBJ whole genome shotgun (WGS) entry which is preliminary data.</text>
</comment>
<dbReference type="EMBL" id="JAACYS010000037">
    <property type="protein sequence ID" value="NCU17885.1"/>
    <property type="molecule type" value="Genomic_DNA"/>
</dbReference>
<keyword evidence="5" id="KW-0547">Nucleotide-binding</keyword>
<evidence type="ECO:0000256" key="7">
    <source>
        <dbReference type="ARBA" id="ARBA00022840"/>
    </source>
</evidence>
<dbReference type="Proteomes" id="UP000743899">
    <property type="component" value="Unassembled WGS sequence"/>
</dbReference>
<evidence type="ECO:0000313" key="9">
    <source>
        <dbReference type="EMBL" id="NCU17885.1"/>
    </source>
</evidence>